<gene>
    <name evidence="12" type="ORF">C7402_11866</name>
</gene>
<organism evidence="12 13">
    <name type="scientific">Paraburkholderia unamae</name>
    <dbReference type="NCBI Taxonomy" id="219649"/>
    <lineage>
        <taxon>Bacteria</taxon>
        <taxon>Pseudomonadati</taxon>
        <taxon>Pseudomonadota</taxon>
        <taxon>Betaproteobacteria</taxon>
        <taxon>Burkholderiales</taxon>
        <taxon>Burkholderiaceae</taxon>
        <taxon>Paraburkholderia</taxon>
    </lineage>
</organism>
<keyword evidence="8" id="KW-0028">Amino-acid biosynthesis</keyword>
<dbReference type="PANTHER" id="PTHR43345">
    <property type="entry name" value="3-ISOPROPYLMALATE DEHYDRATASE SMALL SUBUNIT 2-RELATED-RELATED"/>
    <property type="match status" value="1"/>
</dbReference>
<dbReference type="Proteomes" id="UP000245712">
    <property type="component" value="Unassembled WGS sequence"/>
</dbReference>
<dbReference type="RefSeq" id="WP_116613519.1">
    <property type="nucleotide sequence ID" value="NZ_QEOB01000018.1"/>
</dbReference>
<dbReference type="InterPro" id="IPR004431">
    <property type="entry name" value="3-IsopropMal_deHydase_ssu"/>
</dbReference>
<evidence type="ECO:0000256" key="9">
    <source>
        <dbReference type="ARBA" id="ARBA00023239"/>
    </source>
</evidence>
<evidence type="ECO:0000256" key="10">
    <source>
        <dbReference type="ARBA" id="ARBA00023304"/>
    </source>
</evidence>
<dbReference type="EMBL" id="QEOB01000018">
    <property type="protein sequence ID" value="PVX75134.1"/>
    <property type="molecule type" value="Genomic_DNA"/>
</dbReference>
<dbReference type="Pfam" id="PF00694">
    <property type="entry name" value="Aconitase_C"/>
    <property type="match status" value="1"/>
</dbReference>
<proteinExistence type="inferred from homology"/>
<comment type="function">
    <text evidence="2">Catalyzes the isomerization between 2-isopropylmalate and 3-isopropylmalate, via the formation of 2-isopropylmaleate.</text>
</comment>
<dbReference type="InterPro" id="IPR000573">
    <property type="entry name" value="AconitaseA/IPMdHydase_ssu_swvl"/>
</dbReference>
<keyword evidence="7" id="KW-0432">Leucine biosynthesis</keyword>
<protein>
    <recommendedName>
        <fullName evidence="6">3-isopropylmalate dehydratase</fullName>
        <ecNumber evidence="6">4.2.1.33</ecNumber>
    </recommendedName>
</protein>
<evidence type="ECO:0000256" key="2">
    <source>
        <dbReference type="ARBA" id="ARBA00002695"/>
    </source>
</evidence>
<keyword evidence="10" id="KW-0100">Branched-chain amino acid biosynthesis</keyword>
<evidence type="ECO:0000259" key="11">
    <source>
        <dbReference type="Pfam" id="PF00694"/>
    </source>
</evidence>
<evidence type="ECO:0000313" key="12">
    <source>
        <dbReference type="EMBL" id="PVX75134.1"/>
    </source>
</evidence>
<evidence type="ECO:0000256" key="3">
    <source>
        <dbReference type="ARBA" id="ARBA00004729"/>
    </source>
</evidence>
<evidence type="ECO:0000256" key="5">
    <source>
        <dbReference type="ARBA" id="ARBA00011271"/>
    </source>
</evidence>
<comment type="subunit">
    <text evidence="5">Heterodimer of LeuC and LeuD.</text>
</comment>
<keyword evidence="9" id="KW-0456">Lyase</keyword>
<dbReference type="NCBIfam" id="TIGR00171">
    <property type="entry name" value="leuD"/>
    <property type="match status" value="1"/>
</dbReference>
<evidence type="ECO:0000256" key="7">
    <source>
        <dbReference type="ARBA" id="ARBA00022430"/>
    </source>
</evidence>
<evidence type="ECO:0000256" key="1">
    <source>
        <dbReference type="ARBA" id="ARBA00000491"/>
    </source>
</evidence>
<comment type="similarity">
    <text evidence="4">Belongs to the LeuD family. LeuD type 1 subfamily.</text>
</comment>
<dbReference type="SUPFAM" id="SSF52016">
    <property type="entry name" value="LeuD/IlvD-like"/>
    <property type="match status" value="1"/>
</dbReference>
<evidence type="ECO:0000256" key="4">
    <source>
        <dbReference type="ARBA" id="ARBA00009845"/>
    </source>
</evidence>
<dbReference type="InterPro" id="IPR015928">
    <property type="entry name" value="Aconitase/3IPM_dehydase_swvl"/>
</dbReference>
<feature type="domain" description="Aconitase A/isopropylmalate dehydratase small subunit swivel" evidence="11">
    <location>
        <begin position="1"/>
        <end position="122"/>
    </location>
</feature>
<dbReference type="NCBIfam" id="NF002458">
    <property type="entry name" value="PRK01641.1"/>
    <property type="match status" value="1"/>
</dbReference>
<dbReference type="InterPro" id="IPR050075">
    <property type="entry name" value="LeuD"/>
</dbReference>
<name>A0ABX5KDE4_9BURK</name>
<accession>A0ABX5KDE4</accession>
<comment type="catalytic activity">
    <reaction evidence="1">
        <text>(2R,3S)-3-isopropylmalate = (2S)-2-isopropylmalate</text>
        <dbReference type="Rhea" id="RHEA:32287"/>
        <dbReference type="ChEBI" id="CHEBI:1178"/>
        <dbReference type="ChEBI" id="CHEBI:35121"/>
        <dbReference type="EC" id="4.2.1.33"/>
    </reaction>
</comment>
<comment type="pathway">
    <text evidence="3">Amino-acid biosynthesis; L-leucine biosynthesis; L-leucine from 3-methyl-2-oxobutanoate: step 2/4.</text>
</comment>
<reference evidence="12 13" key="1">
    <citation type="submission" date="2018-05" db="EMBL/GenBank/DDBJ databases">
        <title>Genomic Encyclopedia of Type Strains, Phase IV (KMG-V): Genome sequencing to study the core and pangenomes of soil and plant-associated prokaryotes.</title>
        <authorList>
            <person name="Whitman W."/>
        </authorList>
    </citation>
    <scope>NUCLEOTIDE SEQUENCE [LARGE SCALE GENOMIC DNA]</scope>
    <source>
        <strain evidence="12 13">SCZa-39</strain>
    </source>
</reference>
<dbReference type="PANTHER" id="PTHR43345:SF5">
    <property type="entry name" value="3-ISOPROPYLMALATE DEHYDRATASE SMALL SUBUNIT"/>
    <property type="match status" value="1"/>
</dbReference>
<dbReference type="Gene3D" id="3.20.19.10">
    <property type="entry name" value="Aconitase, domain 4"/>
    <property type="match status" value="1"/>
</dbReference>
<evidence type="ECO:0000256" key="8">
    <source>
        <dbReference type="ARBA" id="ARBA00022605"/>
    </source>
</evidence>
<dbReference type="InterPro" id="IPR033940">
    <property type="entry name" value="IPMI_Swivel"/>
</dbReference>
<sequence>MQPLTTLDAVAVPLPAADIDTDQILPARFMHARRTDYGRYFFHDQRFDPQSGAVRPECALNRAGYAHAQILVTGPNFGCGSSREQAVHTLLDFGIRAIVGTTFGDIFFSNCLKNGVLPIRADAAFVAHVSAWLAEGPGARVKVDLPAQRVVAPDGTTIAFEIDAFSKEALAGGLDEIDVTLRLREKIDDFERRHGPGRT</sequence>
<dbReference type="EC" id="4.2.1.33" evidence="6"/>
<evidence type="ECO:0000256" key="6">
    <source>
        <dbReference type="ARBA" id="ARBA00011998"/>
    </source>
</evidence>
<keyword evidence="13" id="KW-1185">Reference proteome</keyword>
<comment type="caution">
    <text evidence="12">The sequence shown here is derived from an EMBL/GenBank/DDBJ whole genome shotgun (WGS) entry which is preliminary data.</text>
</comment>
<evidence type="ECO:0000313" key="13">
    <source>
        <dbReference type="Proteomes" id="UP000245712"/>
    </source>
</evidence>
<dbReference type="CDD" id="cd01577">
    <property type="entry name" value="IPMI_Swivel"/>
    <property type="match status" value="1"/>
</dbReference>